<dbReference type="InterPro" id="IPR006564">
    <property type="entry name" value="Znf_PMZ"/>
</dbReference>
<dbReference type="Proteomes" id="UP000323000">
    <property type="component" value="Chromosome 13"/>
</dbReference>
<evidence type="ECO:0000256" key="1">
    <source>
        <dbReference type="ARBA" id="ARBA00022723"/>
    </source>
</evidence>
<protein>
    <recommendedName>
        <fullName evidence="6">SWIM-type domain-containing protein</fullName>
    </recommendedName>
</protein>
<accession>A0A5C7GQC2</accession>
<feature type="compositionally biased region" description="Basic residues" evidence="5">
    <location>
        <begin position="549"/>
        <end position="563"/>
    </location>
</feature>
<gene>
    <name evidence="7" type="ORF">EZV62_026067</name>
</gene>
<feature type="region of interest" description="Disordered" evidence="5">
    <location>
        <begin position="472"/>
        <end position="504"/>
    </location>
</feature>
<feature type="region of interest" description="Disordered" evidence="5">
    <location>
        <begin position="531"/>
        <end position="569"/>
    </location>
</feature>
<name>A0A5C7GQC2_9ROSI</name>
<sequence>MVGGEIKFEVGQTFDNAKQMREVFREYAIQEGVALSRVKNDLLRQTYKCKEAGCPWRAHGSRLLDKMTFMIKTLVDTHECHRIYNSKEAKVSWIASKFEDLVRRNPSICVKVISDLLRERYKVSVDSQMLYKAKRRALEGLLKDHATCFSKLRRYAYMVSQSNPGSAIHISTQQPQPTFHRLFLSFEAQKLGFLEGCRPFIGVDGCHLKGPYGGVLLSAVALDANSGLFPLAVCICEKETQDSWEWFLHNLKIHLKYPSDRPLTFMSDRQKGVIHALQEHFPLANRSRSSNVFDFKEAMDEIGGINPAAKSWLQEIEPKHWSRHAYDQTIRCDHVTNNMTEAFNSMLALPPRVNAKILKNSKESRVLTIIAAGNKEYEVLGPNEGYAIKLSEYSCQCGSWQVSGIPCRHAMAAISHHCGKAAVKDKITAYVHQSLTKSAYMQTYNGMIHPIPDQNRWLEVPACILVEGQTEHIDPPPRTVQPGRPKILRKREQDEGPKGGKSGTVTCKICNQVGHNKRTCKSEKKIIIEPPLQPHLHINQSNNNQPLKGHLHSHHQPRLKRKWTSTDGR</sequence>
<dbReference type="OrthoDB" id="1918246at2759"/>
<proteinExistence type="predicted"/>
<keyword evidence="3" id="KW-0862">Zinc</keyword>
<keyword evidence="1" id="KW-0479">Metal-binding</keyword>
<evidence type="ECO:0000256" key="4">
    <source>
        <dbReference type="PROSITE-ProRule" id="PRU00325"/>
    </source>
</evidence>
<dbReference type="SMART" id="SM00575">
    <property type="entry name" value="ZnF_PMZ"/>
    <property type="match status" value="1"/>
</dbReference>
<dbReference type="EMBL" id="VAHF01000013">
    <property type="protein sequence ID" value="TXG46773.1"/>
    <property type="molecule type" value="Genomic_DNA"/>
</dbReference>
<dbReference type="PANTHER" id="PTHR31973:SF187">
    <property type="entry name" value="MUTATOR TRANSPOSASE MUDRA PROTEIN"/>
    <property type="match status" value="1"/>
</dbReference>
<comment type="caution">
    <text evidence="7">The sequence shown here is derived from an EMBL/GenBank/DDBJ whole genome shotgun (WGS) entry which is preliminary data.</text>
</comment>
<dbReference type="Pfam" id="PF04434">
    <property type="entry name" value="SWIM"/>
    <property type="match status" value="1"/>
</dbReference>
<feature type="domain" description="SWIM-type" evidence="6">
    <location>
        <begin position="386"/>
        <end position="418"/>
    </location>
</feature>
<organism evidence="7 8">
    <name type="scientific">Acer yangbiense</name>
    <dbReference type="NCBI Taxonomy" id="1000413"/>
    <lineage>
        <taxon>Eukaryota</taxon>
        <taxon>Viridiplantae</taxon>
        <taxon>Streptophyta</taxon>
        <taxon>Embryophyta</taxon>
        <taxon>Tracheophyta</taxon>
        <taxon>Spermatophyta</taxon>
        <taxon>Magnoliopsida</taxon>
        <taxon>eudicotyledons</taxon>
        <taxon>Gunneridae</taxon>
        <taxon>Pentapetalae</taxon>
        <taxon>rosids</taxon>
        <taxon>malvids</taxon>
        <taxon>Sapindales</taxon>
        <taxon>Sapindaceae</taxon>
        <taxon>Hippocastanoideae</taxon>
        <taxon>Acereae</taxon>
        <taxon>Acer</taxon>
    </lineage>
</organism>
<evidence type="ECO:0000313" key="8">
    <source>
        <dbReference type="Proteomes" id="UP000323000"/>
    </source>
</evidence>
<dbReference type="InterPro" id="IPR004332">
    <property type="entry name" value="Transposase_MuDR"/>
</dbReference>
<dbReference type="InterPro" id="IPR018289">
    <property type="entry name" value="MULE_transposase_dom"/>
</dbReference>
<keyword evidence="8" id="KW-1185">Reference proteome</keyword>
<evidence type="ECO:0000256" key="2">
    <source>
        <dbReference type="ARBA" id="ARBA00022771"/>
    </source>
</evidence>
<evidence type="ECO:0000259" key="6">
    <source>
        <dbReference type="PROSITE" id="PS50966"/>
    </source>
</evidence>
<dbReference type="PANTHER" id="PTHR31973">
    <property type="entry name" value="POLYPROTEIN, PUTATIVE-RELATED"/>
    <property type="match status" value="1"/>
</dbReference>
<dbReference type="PROSITE" id="PS50966">
    <property type="entry name" value="ZF_SWIM"/>
    <property type="match status" value="1"/>
</dbReference>
<dbReference type="GO" id="GO:0008270">
    <property type="term" value="F:zinc ion binding"/>
    <property type="evidence" value="ECO:0007669"/>
    <property type="project" value="UniProtKB-KW"/>
</dbReference>
<evidence type="ECO:0000256" key="3">
    <source>
        <dbReference type="ARBA" id="ARBA00022833"/>
    </source>
</evidence>
<dbReference type="Pfam" id="PF10551">
    <property type="entry name" value="MULE"/>
    <property type="match status" value="1"/>
</dbReference>
<dbReference type="AlphaFoldDB" id="A0A5C7GQC2"/>
<reference evidence="8" key="1">
    <citation type="journal article" date="2019" name="Gigascience">
        <title>De novo genome assembly of the endangered Acer yangbiense, a plant species with extremely small populations endemic to Yunnan Province, China.</title>
        <authorList>
            <person name="Yang J."/>
            <person name="Wariss H.M."/>
            <person name="Tao L."/>
            <person name="Zhang R."/>
            <person name="Yun Q."/>
            <person name="Hollingsworth P."/>
            <person name="Dao Z."/>
            <person name="Luo G."/>
            <person name="Guo H."/>
            <person name="Ma Y."/>
            <person name="Sun W."/>
        </authorList>
    </citation>
    <scope>NUCLEOTIDE SEQUENCE [LARGE SCALE GENOMIC DNA]</scope>
    <source>
        <strain evidence="8">cv. Malutang</strain>
    </source>
</reference>
<evidence type="ECO:0000313" key="7">
    <source>
        <dbReference type="EMBL" id="TXG46773.1"/>
    </source>
</evidence>
<evidence type="ECO:0000256" key="5">
    <source>
        <dbReference type="SAM" id="MobiDB-lite"/>
    </source>
</evidence>
<dbReference type="Pfam" id="PF03108">
    <property type="entry name" value="DBD_Tnp_Mut"/>
    <property type="match status" value="1"/>
</dbReference>
<dbReference type="InterPro" id="IPR007527">
    <property type="entry name" value="Znf_SWIM"/>
</dbReference>
<keyword evidence="2 4" id="KW-0863">Zinc-finger</keyword>